<name>A0A392TGQ6_9FABA</name>
<feature type="non-terminal residue" evidence="3">
    <location>
        <position position="89"/>
    </location>
</feature>
<proteinExistence type="predicted"/>
<sequence>TPPFYYTPGPLPPTHPAESSNRPIDEATARHLDLYHLSTLRNQPPPQVDHTTAIADLERKIETLRDDFHRFMDLVIQQFDKCSKEFADI</sequence>
<feature type="non-terminal residue" evidence="3">
    <location>
        <position position="1"/>
    </location>
</feature>
<keyword evidence="1" id="KW-0175">Coiled coil</keyword>
<evidence type="ECO:0000313" key="4">
    <source>
        <dbReference type="Proteomes" id="UP000265520"/>
    </source>
</evidence>
<evidence type="ECO:0000256" key="1">
    <source>
        <dbReference type="SAM" id="Coils"/>
    </source>
</evidence>
<dbReference type="AlphaFoldDB" id="A0A392TGQ6"/>
<reference evidence="3 4" key="1">
    <citation type="journal article" date="2018" name="Front. Plant Sci.">
        <title>Red Clover (Trifolium pratense) and Zigzag Clover (T. medium) - A Picture of Genomic Similarities and Differences.</title>
        <authorList>
            <person name="Dluhosova J."/>
            <person name="Istvanek J."/>
            <person name="Nedelnik J."/>
            <person name="Repkova J."/>
        </authorList>
    </citation>
    <scope>NUCLEOTIDE SEQUENCE [LARGE SCALE GENOMIC DNA]</scope>
    <source>
        <strain evidence="4">cv. 10/8</strain>
        <tissue evidence="3">Leaf</tissue>
    </source>
</reference>
<keyword evidence="4" id="KW-1185">Reference proteome</keyword>
<evidence type="ECO:0000256" key="2">
    <source>
        <dbReference type="SAM" id="MobiDB-lite"/>
    </source>
</evidence>
<accession>A0A392TGQ6</accession>
<organism evidence="3 4">
    <name type="scientific">Trifolium medium</name>
    <dbReference type="NCBI Taxonomy" id="97028"/>
    <lineage>
        <taxon>Eukaryota</taxon>
        <taxon>Viridiplantae</taxon>
        <taxon>Streptophyta</taxon>
        <taxon>Embryophyta</taxon>
        <taxon>Tracheophyta</taxon>
        <taxon>Spermatophyta</taxon>
        <taxon>Magnoliopsida</taxon>
        <taxon>eudicotyledons</taxon>
        <taxon>Gunneridae</taxon>
        <taxon>Pentapetalae</taxon>
        <taxon>rosids</taxon>
        <taxon>fabids</taxon>
        <taxon>Fabales</taxon>
        <taxon>Fabaceae</taxon>
        <taxon>Papilionoideae</taxon>
        <taxon>50 kb inversion clade</taxon>
        <taxon>NPAAA clade</taxon>
        <taxon>Hologalegina</taxon>
        <taxon>IRL clade</taxon>
        <taxon>Trifolieae</taxon>
        <taxon>Trifolium</taxon>
    </lineage>
</organism>
<feature type="coiled-coil region" evidence="1">
    <location>
        <begin position="47"/>
        <end position="74"/>
    </location>
</feature>
<comment type="caution">
    <text evidence="3">The sequence shown here is derived from an EMBL/GenBank/DDBJ whole genome shotgun (WGS) entry which is preliminary data.</text>
</comment>
<dbReference type="Proteomes" id="UP000265520">
    <property type="component" value="Unassembled WGS sequence"/>
</dbReference>
<feature type="compositionally biased region" description="Pro residues" evidence="2">
    <location>
        <begin position="1"/>
        <end position="15"/>
    </location>
</feature>
<feature type="region of interest" description="Disordered" evidence="2">
    <location>
        <begin position="1"/>
        <end position="22"/>
    </location>
</feature>
<dbReference type="EMBL" id="LXQA010579214">
    <property type="protein sequence ID" value="MCI60311.1"/>
    <property type="molecule type" value="Genomic_DNA"/>
</dbReference>
<protein>
    <submittedName>
        <fullName evidence="3">Uncharacterized protein</fullName>
    </submittedName>
</protein>
<evidence type="ECO:0000313" key="3">
    <source>
        <dbReference type="EMBL" id="MCI60311.1"/>
    </source>
</evidence>